<comment type="similarity">
    <text evidence="2">Belongs to the membrane fusion protein (MFP) (TC 8.A.1) family.</text>
</comment>
<accession>A0A1B2I9K8</accession>
<evidence type="ECO:0000313" key="9">
    <source>
        <dbReference type="Proteomes" id="UP000093044"/>
    </source>
</evidence>
<feature type="domain" description="Multidrug resistance protein MdtA-like barrel-sandwich hybrid" evidence="5">
    <location>
        <begin position="79"/>
        <end position="219"/>
    </location>
</feature>
<reference evidence="8" key="1">
    <citation type="submission" date="2016-08" db="EMBL/GenBank/DDBJ databases">
        <title>Complete genome of Cloacibacillus porcorum.</title>
        <authorList>
            <person name="Looft T."/>
            <person name="Bayles D.O."/>
            <person name="Alt D.P."/>
        </authorList>
    </citation>
    <scope>NUCLEOTIDE SEQUENCE [LARGE SCALE GENOMIC DNA]</scope>
    <source>
        <strain evidence="8">CL-84</strain>
    </source>
</reference>
<proteinExistence type="inferred from homology"/>
<dbReference type="AlphaFoldDB" id="A0A1B2I9K8"/>
<protein>
    <submittedName>
        <fullName evidence="8">Uncharacterized protein</fullName>
    </submittedName>
</protein>
<dbReference type="Proteomes" id="UP000093044">
    <property type="component" value="Chromosome"/>
</dbReference>
<dbReference type="GO" id="GO:0046677">
    <property type="term" value="P:response to antibiotic"/>
    <property type="evidence" value="ECO:0007669"/>
    <property type="project" value="TreeGrafter"/>
</dbReference>
<organism evidence="8 9">
    <name type="scientific">Cloacibacillus porcorum</name>
    <dbReference type="NCBI Taxonomy" id="1197717"/>
    <lineage>
        <taxon>Bacteria</taxon>
        <taxon>Thermotogati</taxon>
        <taxon>Synergistota</taxon>
        <taxon>Synergistia</taxon>
        <taxon>Synergistales</taxon>
        <taxon>Synergistaceae</taxon>
        <taxon>Cloacibacillus</taxon>
    </lineage>
</organism>
<evidence type="ECO:0000313" key="8">
    <source>
        <dbReference type="EMBL" id="ANZ46627.1"/>
    </source>
</evidence>
<feature type="domain" description="Multidrug resistance protein MdtA-like alpha-helical hairpin" evidence="4">
    <location>
        <begin position="123"/>
        <end position="188"/>
    </location>
</feature>
<dbReference type="STRING" id="1197717.BED41_08305"/>
<dbReference type="Pfam" id="PF25944">
    <property type="entry name" value="Beta-barrel_RND"/>
    <property type="match status" value="1"/>
</dbReference>
<evidence type="ECO:0000256" key="2">
    <source>
        <dbReference type="ARBA" id="ARBA00009477"/>
    </source>
</evidence>
<dbReference type="GO" id="GO:0022857">
    <property type="term" value="F:transmembrane transporter activity"/>
    <property type="evidence" value="ECO:0007669"/>
    <property type="project" value="InterPro"/>
</dbReference>
<dbReference type="InterPro" id="IPR058627">
    <property type="entry name" value="MdtA-like_C"/>
</dbReference>
<dbReference type="InterPro" id="IPR006143">
    <property type="entry name" value="RND_pump_MFP"/>
</dbReference>
<evidence type="ECO:0000259" key="7">
    <source>
        <dbReference type="Pfam" id="PF25967"/>
    </source>
</evidence>
<comment type="subcellular location">
    <subcellularLocation>
        <location evidence="1">Cell envelope</location>
    </subcellularLocation>
</comment>
<evidence type="ECO:0000259" key="4">
    <source>
        <dbReference type="Pfam" id="PF25876"/>
    </source>
</evidence>
<evidence type="ECO:0000259" key="5">
    <source>
        <dbReference type="Pfam" id="PF25917"/>
    </source>
</evidence>
<dbReference type="InterPro" id="IPR058626">
    <property type="entry name" value="MdtA-like_b-barrel"/>
</dbReference>
<keyword evidence="3" id="KW-0812">Transmembrane</keyword>
<dbReference type="Gene3D" id="2.40.420.20">
    <property type="match status" value="1"/>
</dbReference>
<gene>
    <name evidence="8" type="ORF">BED41_08305</name>
</gene>
<evidence type="ECO:0000259" key="6">
    <source>
        <dbReference type="Pfam" id="PF25944"/>
    </source>
</evidence>
<dbReference type="Gene3D" id="1.10.287.470">
    <property type="entry name" value="Helix hairpin bin"/>
    <property type="match status" value="1"/>
</dbReference>
<dbReference type="Pfam" id="PF25967">
    <property type="entry name" value="RND-MFP_C"/>
    <property type="match status" value="1"/>
</dbReference>
<dbReference type="PANTHER" id="PTHR30158">
    <property type="entry name" value="ACRA/E-RELATED COMPONENT OF DRUG EFFLUX TRANSPORTER"/>
    <property type="match status" value="1"/>
</dbReference>
<feature type="domain" description="Multidrug resistance protein MdtA-like beta-barrel" evidence="6">
    <location>
        <begin position="224"/>
        <end position="310"/>
    </location>
</feature>
<dbReference type="GO" id="GO:0005886">
    <property type="term" value="C:plasma membrane"/>
    <property type="evidence" value="ECO:0007669"/>
    <property type="project" value="TreeGrafter"/>
</dbReference>
<evidence type="ECO:0000256" key="1">
    <source>
        <dbReference type="ARBA" id="ARBA00004196"/>
    </source>
</evidence>
<dbReference type="EMBL" id="CP016757">
    <property type="protein sequence ID" value="ANZ46627.1"/>
    <property type="molecule type" value="Genomic_DNA"/>
</dbReference>
<dbReference type="SUPFAM" id="SSF111369">
    <property type="entry name" value="HlyD-like secretion proteins"/>
    <property type="match status" value="1"/>
</dbReference>
<dbReference type="Pfam" id="PF25876">
    <property type="entry name" value="HH_MFP_RND"/>
    <property type="match status" value="1"/>
</dbReference>
<keyword evidence="3" id="KW-1133">Transmembrane helix</keyword>
<dbReference type="Gene3D" id="2.40.30.170">
    <property type="match status" value="1"/>
</dbReference>
<sequence>MQSEPQNAESKKYIVYVIIAFIIIAAAAGWWYFKNEEKKKAAAAAAAMVPPPVVSEMTVKRSNMPITMEYTGQTAGFKQAELRAQVGGIIKKKSYKEGMPVKAGQVMFVIDQAPYRAAVNRNYASLKQSEVQMNLMKSDYDRASALYKKNAVSKADFDTAESNFKASKSAVDAARAALRQSQIDLEWTTVRAPIAGLSGKENYSVGNLIEAGGLLTTIVQSDKVYVDFAIPADTYRKSKQLAEQGFLKTEEGGPYVELALGDGTKIDKKGKIDFQNQFVTPQTASINARAVFDNKGNSLYSGQFVRVYVKGYYVPNIIQVPLKAILQASEKSFVYKLNDENTAEKVEITILRTIDNTCLVGKGLEEGERIVLDGVGKVRPGEKVAVEGAK</sequence>
<keyword evidence="9" id="KW-1185">Reference proteome</keyword>
<dbReference type="KEGG" id="cpor:BED41_08305"/>
<feature type="transmembrane region" description="Helical" evidence="3">
    <location>
        <begin position="13"/>
        <end position="33"/>
    </location>
</feature>
<feature type="domain" description="Multidrug resistance protein MdtA-like C-terminal permuted SH3" evidence="7">
    <location>
        <begin position="316"/>
        <end position="376"/>
    </location>
</feature>
<dbReference type="GO" id="GO:0030313">
    <property type="term" value="C:cell envelope"/>
    <property type="evidence" value="ECO:0007669"/>
    <property type="project" value="UniProtKB-SubCell"/>
</dbReference>
<keyword evidence="3" id="KW-0472">Membrane</keyword>
<evidence type="ECO:0000256" key="3">
    <source>
        <dbReference type="SAM" id="Phobius"/>
    </source>
</evidence>
<dbReference type="Gene3D" id="2.40.50.100">
    <property type="match status" value="1"/>
</dbReference>
<dbReference type="InterPro" id="IPR058625">
    <property type="entry name" value="MdtA-like_BSH"/>
</dbReference>
<dbReference type="NCBIfam" id="TIGR01730">
    <property type="entry name" value="RND_mfp"/>
    <property type="match status" value="1"/>
</dbReference>
<dbReference type="Pfam" id="PF25917">
    <property type="entry name" value="BSH_RND"/>
    <property type="match status" value="1"/>
</dbReference>
<dbReference type="InterPro" id="IPR058624">
    <property type="entry name" value="MdtA-like_HH"/>
</dbReference>
<name>A0A1B2I9K8_9BACT</name>